<dbReference type="EnsemblPlants" id="TuG1812G0500001037.01.T01">
    <property type="protein sequence ID" value="TuG1812G0500001037.01.T01"/>
    <property type="gene ID" value="TuG1812G0500001037.01"/>
</dbReference>
<proteinExistence type="predicted"/>
<evidence type="ECO:0000313" key="2">
    <source>
        <dbReference type="EnsemblPlants" id="TuG1812G0500001037.01.T01"/>
    </source>
</evidence>
<accession>A0A8R7UEB0</accession>
<evidence type="ECO:0000259" key="1">
    <source>
        <dbReference type="PROSITE" id="PS50878"/>
    </source>
</evidence>
<protein>
    <recommendedName>
        <fullName evidence="1">Reverse transcriptase domain-containing protein</fullName>
    </recommendedName>
</protein>
<feature type="domain" description="Reverse transcriptase" evidence="1">
    <location>
        <begin position="1"/>
        <end position="152"/>
    </location>
</feature>
<reference evidence="2" key="3">
    <citation type="submission" date="2022-06" db="UniProtKB">
        <authorList>
            <consortium name="EnsemblPlants"/>
        </authorList>
    </citation>
    <scope>IDENTIFICATION</scope>
</reference>
<dbReference type="InterPro" id="IPR000477">
    <property type="entry name" value="RT_dom"/>
</dbReference>
<evidence type="ECO:0000313" key="3">
    <source>
        <dbReference type="Proteomes" id="UP000015106"/>
    </source>
</evidence>
<reference evidence="2" key="2">
    <citation type="submission" date="2018-03" db="EMBL/GenBank/DDBJ databases">
        <title>The Triticum urartu genome reveals the dynamic nature of wheat genome evolution.</title>
        <authorList>
            <person name="Ling H."/>
            <person name="Ma B."/>
            <person name="Shi X."/>
            <person name="Liu H."/>
            <person name="Dong L."/>
            <person name="Sun H."/>
            <person name="Cao Y."/>
            <person name="Gao Q."/>
            <person name="Zheng S."/>
            <person name="Li Y."/>
            <person name="Yu Y."/>
            <person name="Du H."/>
            <person name="Qi M."/>
            <person name="Li Y."/>
            <person name="Yu H."/>
            <person name="Cui Y."/>
            <person name="Wang N."/>
            <person name="Chen C."/>
            <person name="Wu H."/>
            <person name="Zhao Y."/>
            <person name="Zhang J."/>
            <person name="Li Y."/>
            <person name="Zhou W."/>
            <person name="Zhang B."/>
            <person name="Hu W."/>
            <person name="Eijk M."/>
            <person name="Tang J."/>
            <person name="Witsenboer H."/>
            <person name="Zhao S."/>
            <person name="Li Z."/>
            <person name="Zhang A."/>
            <person name="Wang D."/>
            <person name="Liang C."/>
        </authorList>
    </citation>
    <scope>NUCLEOTIDE SEQUENCE [LARGE SCALE GENOMIC DNA]</scope>
    <source>
        <strain evidence="2">cv. G1812</strain>
    </source>
</reference>
<dbReference type="Proteomes" id="UP000015106">
    <property type="component" value="Chromosome 5"/>
</dbReference>
<name>A0A8R7UEB0_TRIUA</name>
<dbReference type="Pfam" id="PF00078">
    <property type="entry name" value="RVT_1"/>
    <property type="match status" value="1"/>
</dbReference>
<dbReference type="SUPFAM" id="SSF56672">
    <property type="entry name" value="DNA/RNA polymerases"/>
    <property type="match status" value="1"/>
</dbReference>
<dbReference type="InterPro" id="IPR043502">
    <property type="entry name" value="DNA/RNA_pol_sf"/>
</dbReference>
<dbReference type="Gramene" id="TuG1812G0500001037.01.T01">
    <property type="protein sequence ID" value="TuG1812G0500001037.01.T01"/>
    <property type="gene ID" value="TuG1812G0500001037.01"/>
</dbReference>
<keyword evidence="3" id="KW-1185">Reference proteome</keyword>
<organism evidence="2 3">
    <name type="scientific">Triticum urartu</name>
    <name type="common">Red wild einkorn</name>
    <name type="synonym">Crithodium urartu</name>
    <dbReference type="NCBI Taxonomy" id="4572"/>
    <lineage>
        <taxon>Eukaryota</taxon>
        <taxon>Viridiplantae</taxon>
        <taxon>Streptophyta</taxon>
        <taxon>Embryophyta</taxon>
        <taxon>Tracheophyta</taxon>
        <taxon>Spermatophyta</taxon>
        <taxon>Magnoliopsida</taxon>
        <taxon>Liliopsida</taxon>
        <taxon>Poales</taxon>
        <taxon>Poaceae</taxon>
        <taxon>BOP clade</taxon>
        <taxon>Pooideae</taxon>
        <taxon>Triticodae</taxon>
        <taxon>Triticeae</taxon>
        <taxon>Triticinae</taxon>
        <taxon>Triticum</taxon>
    </lineage>
</organism>
<dbReference type="AlphaFoldDB" id="A0A8R7UEB0"/>
<dbReference type="PANTHER" id="PTHR19446">
    <property type="entry name" value="REVERSE TRANSCRIPTASES"/>
    <property type="match status" value="1"/>
</dbReference>
<sequence>MVQCCHRRRAPTMVLKLDFAKAFDSINWASLRAVMEVRGFPSLWCDWMDALFHSLSSAVLLNGVPGRWFQVRCGLRQGDPISYLFLLVADVLQWLIRQDEVLRHPLLLDAPVVVLQYADDTLIIARATEGGAVRLRQILDQFAAATGLIINF</sequence>
<reference evidence="3" key="1">
    <citation type="journal article" date="2013" name="Nature">
        <title>Draft genome of the wheat A-genome progenitor Triticum urartu.</title>
        <authorList>
            <person name="Ling H.Q."/>
            <person name="Zhao S."/>
            <person name="Liu D."/>
            <person name="Wang J."/>
            <person name="Sun H."/>
            <person name="Zhang C."/>
            <person name="Fan H."/>
            <person name="Li D."/>
            <person name="Dong L."/>
            <person name="Tao Y."/>
            <person name="Gao C."/>
            <person name="Wu H."/>
            <person name="Li Y."/>
            <person name="Cui Y."/>
            <person name="Guo X."/>
            <person name="Zheng S."/>
            <person name="Wang B."/>
            <person name="Yu K."/>
            <person name="Liang Q."/>
            <person name="Yang W."/>
            <person name="Lou X."/>
            <person name="Chen J."/>
            <person name="Feng M."/>
            <person name="Jian J."/>
            <person name="Zhang X."/>
            <person name="Luo G."/>
            <person name="Jiang Y."/>
            <person name="Liu J."/>
            <person name="Wang Z."/>
            <person name="Sha Y."/>
            <person name="Zhang B."/>
            <person name="Wu H."/>
            <person name="Tang D."/>
            <person name="Shen Q."/>
            <person name="Xue P."/>
            <person name="Zou S."/>
            <person name="Wang X."/>
            <person name="Liu X."/>
            <person name="Wang F."/>
            <person name="Yang Y."/>
            <person name="An X."/>
            <person name="Dong Z."/>
            <person name="Zhang K."/>
            <person name="Zhang X."/>
            <person name="Luo M.C."/>
            <person name="Dvorak J."/>
            <person name="Tong Y."/>
            <person name="Wang J."/>
            <person name="Yang H."/>
            <person name="Li Z."/>
            <person name="Wang D."/>
            <person name="Zhang A."/>
            <person name="Wang J."/>
        </authorList>
    </citation>
    <scope>NUCLEOTIDE SEQUENCE</scope>
    <source>
        <strain evidence="3">cv. G1812</strain>
    </source>
</reference>
<dbReference type="PROSITE" id="PS50878">
    <property type="entry name" value="RT_POL"/>
    <property type="match status" value="1"/>
</dbReference>